<feature type="transmembrane region" description="Helical" evidence="2">
    <location>
        <begin position="16"/>
        <end position="35"/>
    </location>
</feature>
<feature type="transmembrane region" description="Helical" evidence="2">
    <location>
        <begin position="161"/>
        <end position="182"/>
    </location>
</feature>
<protein>
    <submittedName>
        <fullName evidence="3">Uncharacterized protein</fullName>
    </submittedName>
</protein>
<evidence type="ECO:0000256" key="1">
    <source>
        <dbReference type="SAM" id="MobiDB-lite"/>
    </source>
</evidence>
<evidence type="ECO:0000313" key="4">
    <source>
        <dbReference type="Proteomes" id="UP000245712"/>
    </source>
</evidence>
<keyword evidence="2" id="KW-1133">Transmembrane helix</keyword>
<sequence>MSTITTILDMILRSHFAIGVLSVVTAPIVFGVTLTKFRNGNLRLSQGRTKRLYDIMNRKNGGRSASSGALQIAVKDMLGIELPGDTIRFALERDSPLTLLRNIQQAGAHVKFHPRERCFKDARTKPRLSLQQLFQILMLFAVAPYVALVFVGVVFKFIEPIMVATLLSLDLIAMPVLLNAALRADAASRLLKTDTVYPLPLSEVDQQSPIQSEASPKPRKRRTKAGASEGAAGVDPSRVVNSAASAAVLPALATDTV</sequence>
<reference evidence="3 4" key="1">
    <citation type="submission" date="2018-05" db="EMBL/GenBank/DDBJ databases">
        <title>Genomic Encyclopedia of Type Strains, Phase IV (KMG-V): Genome sequencing to study the core and pangenomes of soil and plant-associated prokaryotes.</title>
        <authorList>
            <person name="Whitman W."/>
        </authorList>
    </citation>
    <scope>NUCLEOTIDE SEQUENCE [LARGE SCALE GENOMIC DNA]</scope>
    <source>
        <strain evidence="3 4">SCZa-39</strain>
    </source>
</reference>
<dbReference type="EMBL" id="QEOB01000001">
    <property type="protein sequence ID" value="PVX97663.1"/>
    <property type="molecule type" value="Genomic_DNA"/>
</dbReference>
<keyword evidence="2" id="KW-0472">Membrane</keyword>
<keyword evidence="4" id="KW-1185">Reference proteome</keyword>
<accession>A0ABX5KYY5</accession>
<evidence type="ECO:0000313" key="3">
    <source>
        <dbReference type="EMBL" id="PVX97663.1"/>
    </source>
</evidence>
<evidence type="ECO:0000256" key="2">
    <source>
        <dbReference type="SAM" id="Phobius"/>
    </source>
</evidence>
<organism evidence="3 4">
    <name type="scientific">Paraburkholderia unamae</name>
    <dbReference type="NCBI Taxonomy" id="219649"/>
    <lineage>
        <taxon>Bacteria</taxon>
        <taxon>Pseudomonadati</taxon>
        <taxon>Pseudomonadota</taxon>
        <taxon>Betaproteobacteria</taxon>
        <taxon>Burkholderiales</taxon>
        <taxon>Burkholderiaceae</taxon>
        <taxon>Paraburkholderia</taxon>
    </lineage>
</organism>
<gene>
    <name evidence="3" type="ORF">C7402_101377</name>
</gene>
<dbReference type="Proteomes" id="UP000245712">
    <property type="component" value="Unassembled WGS sequence"/>
</dbReference>
<name>A0ABX5KYY5_9BURK</name>
<feature type="region of interest" description="Disordered" evidence="1">
    <location>
        <begin position="207"/>
        <end position="236"/>
    </location>
</feature>
<dbReference type="RefSeq" id="WP_116609434.1">
    <property type="nucleotide sequence ID" value="NZ_QEOB01000001.1"/>
</dbReference>
<proteinExistence type="predicted"/>
<comment type="caution">
    <text evidence="3">The sequence shown here is derived from an EMBL/GenBank/DDBJ whole genome shotgun (WGS) entry which is preliminary data.</text>
</comment>
<feature type="transmembrane region" description="Helical" evidence="2">
    <location>
        <begin position="133"/>
        <end position="155"/>
    </location>
</feature>
<keyword evidence="2" id="KW-0812">Transmembrane</keyword>